<reference evidence="3" key="1">
    <citation type="journal article" date="2019" name="Int. J. Syst. Evol. Microbiol.">
        <title>The Global Catalogue of Microorganisms (GCM) 10K type strain sequencing project: providing services to taxonomists for standard genome sequencing and annotation.</title>
        <authorList>
            <consortium name="The Broad Institute Genomics Platform"/>
            <consortium name="The Broad Institute Genome Sequencing Center for Infectious Disease"/>
            <person name="Wu L."/>
            <person name="Ma J."/>
        </authorList>
    </citation>
    <scope>NUCLEOTIDE SEQUENCE [LARGE SCALE GENOMIC DNA]</scope>
    <source>
        <strain evidence="3">KCTC 62164</strain>
    </source>
</reference>
<dbReference type="RefSeq" id="WP_194214547.1">
    <property type="nucleotide sequence ID" value="NZ_CP061205.1"/>
</dbReference>
<dbReference type="SMART" id="SM00530">
    <property type="entry name" value="HTH_XRE"/>
    <property type="match status" value="1"/>
</dbReference>
<dbReference type="InterPro" id="IPR001387">
    <property type="entry name" value="Cro/C1-type_HTH"/>
</dbReference>
<sequence>MTPFGAKLRDLRAKKGVTQAQMAAELDVSPAYLSALEHGKRGAPSWAFIQKIIQYFELIWDDAEGLKDLAHMSKPKVTIDTSGMDPRATYAANLLALSLGRMDSDALDELLSLVKR</sequence>
<dbReference type="PROSITE" id="PS50943">
    <property type="entry name" value="HTH_CROC1"/>
    <property type="match status" value="1"/>
</dbReference>
<feature type="domain" description="HTH cro/C1-type" evidence="1">
    <location>
        <begin position="8"/>
        <end position="66"/>
    </location>
</feature>
<proteinExistence type="predicted"/>
<keyword evidence="3" id="KW-1185">Reference proteome</keyword>
<organism evidence="2 3">
    <name type="scientific">Kordiimonas pumila</name>
    <dbReference type="NCBI Taxonomy" id="2161677"/>
    <lineage>
        <taxon>Bacteria</taxon>
        <taxon>Pseudomonadati</taxon>
        <taxon>Pseudomonadota</taxon>
        <taxon>Alphaproteobacteria</taxon>
        <taxon>Kordiimonadales</taxon>
        <taxon>Kordiimonadaceae</taxon>
        <taxon>Kordiimonas</taxon>
    </lineage>
</organism>
<accession>A0ABV7D8U1</accession>
<dbReference type="EMBL" id="JBHRSL010000028">
    <property type="protein sequence ID" value="MFC3053629.1"/>
    <property type="molecule type" value="Genomic_DNA"/>
</dbReference>
<evidence type="ECO:0000313" key="3">
    <source>
        <dbReference type="Proteomes" id="UP001595444"/>
    </source>
</evidence>
<evidence type="ECO:0000259" key="1">
    <source>
        <dbReference type="PROSITE" id="PS50943"/>
    </source>
</evidence>
<evidence type="ECO:0000313" key="2">
    <source>
        <dbReference type="EMBL" id="MFC3053629.1"/>
    </source>
</evidence>
<comment type="caution">
    <text evidence="2">The sequence shown here is derived from an EMBL/GenBank/DDBJ whole genome shotgun (WGS) entry which is preliminary data.</text>
</comment>
<gene>
    <name evidence="2" type="ORF">ACFOKA_17145</name>
</gene>
<dbReference type="CDD" id="cd00093">
    <property type="entry name" value="HTH_XRE"/>
    <property type="match status" value="1"/>
</dbReference>
<dbReference type="Gene3D" id="1.10.260.40">
    <property type="entry name" value="lambda repressor-like DNA-binding domains"/>
    <property type="match status" value="1"/>
</dbReference>
<name>A0ABV7D8U1_9PROT</name>
<dbReference type="Pfam" id="PF13560">
    <property type="entry name" value="HTH_31"/>
    <property type="match status" value="1"/>
</dbReference>
<dbReference type="SUPFAM" id="SSF47413">
    <property type="entry name" value="lambda repressor-like DNA-binding domains"/>
    <property type="match status" value="1"/>
</dbReference>
<dbReference type="InterPro" id="IPR010982">
    <property type="entry name" value="Lambda_DNA-bd_dom_sf"/>
</dbReference>
<protein>
    <submittedName>
        <fullName evidence="2">Helix-turn-helix domain-containing protein</fullName>
    </submittedName>
</protein>
<dbReference type="Proteomes" id="UP001595444">
    <property type="component" value="Unassembled WGS sequence"/>
</dbReference>